<dbReference type="AlphaFoldDB" id="G8TYD9"/>
<proteinExistence type="predicted"/>
<feature type="domain" description="Stage III sporulation protein AA AAA+ ATPase" evidence="3">
    <location>
        <begin position="26"/>
        <end position="263"/>
    </location>
</feature>
<name>G8TYD9_SULAD</name>
<dbReference type="KEGG" id="sap:Sulac_1606"/>
<accession>G8TYD9</accession>
<protein>
    <recommendedName>
        <fullName evidence="3">Stage III sporulation protein AA AAA+ ATPase domain-containing protein</fullName>
    </recommendedName>
</protein>
<dbReference type="HOGENOM" id="CLU_052793_0_0_9"/>
<dbReference type="Pfam" id="PF19568">
    <property type="entry name" value="Spore_III_AA"/>
    <property type="match status" value="1"/>
</dbReference>
<keyword evidence="1" id="KW-0547">Nucleotide-binding</keyword>
<dbReference type="InterPro" id="IPR027417">
    <property type="entry name" value="P-loop_NTPase"/>
</dbReference>
<dbReference type="Gene3D" id="3.40.50.300">
    <property type="entry name" value="P-loop containing nucleotide triphosphate hydrolases"/>
    <property type="match status" value="1"/>
</dbReference>
<dbReference type="GO" id="GO:0005524">
    <property type="term" value="F:ATP binding"/>
    <property type="evidence" value="ECO:0007669"/>
    <property type="project" value="UniProtKB-KW"/>
</dbReference>
<reference evidence="4 5" key="2">
    <citation type="journal article" date="2012" name="Stand. Genomic Sci.">
        <title>Complete genome sequence of the moderately thermophilic mineral-sulfide-oxidizing firmicute Sulfobacillus acidophilus type strain (NAL(T)).</title>
        <authorList>
            <person name="Anderson I."/>
            <person name="Chertkov O."/>
            <person name="Chen A."/>
            <person name="Saunders E."/>
            <person name="Lapidus A."/>
            <person name="Nolan M."/>
            <person name="Lucas S."/>
            <person name="Hammon N."/>
            <person name="Deshpande S."/>
            <person name="Cheng J.F."/>
            <person name="Han C."/>
            <person name="Tapia R."/>
            <person name="Goodwin L.A."/>
            <person name="Pitluck S."/>
            <person name="Liolios K."/>
            <person name="Pagani I."/>
            <person name="Ivanova N."/>
            <person name="Mikhailova N."/>
            <person name="Pati A."/>
            <person name="Palaniappan K."/>
            <person name="Land M."/>
            <person name="Pan C."/>
            <person name="Rohde M."/>
            <person name="Pukall R."/>
            <person name="Goker M."/>
            <person name="Detter J.C."/>
            <person name="Woyke T."/>
            <person name="Bristow J."/>
            <person name="Eisen J.A."/>
            <person name="Markowitz V."/>
            <person name="Hugenholtz P."/>
            <person name="Kyrpides N.C."/>
            <person name="Klenk H.P."/>
            <person name="Mavromatis K."/>
        </authorList>
    </citation>
    <scope>NUCLEOTIDE SEQUENCE [LARGE SCALE GENOMIC DNA]</scope>
    <source>
        <strain evidence="5">ATCC 700253 / DSM 10332 / NAL</strain>
    </source>
</reference>
<dbReference type="Proteomes" id="UP000005439">
    <property type="component" value="Chromosome"/>
</dbReference>
<evidence type="ECO:0000256" key="1">
    <source>
        <dbReference type="ARBA" id="ARBA00022741"/>
    </source>
</evidence>
<evidence type="ECO:0000313" key="4">
    <source>
        <dbReference type="EMBL" id="AEW05103.1"/>
    </source>
</evidence>
<organism evidence="4 5">
    <name type="scientific">Sulfobacillus acidophilus (strain ATCC 700253 / DSM 10332 / NAL)</name>
    <dbReference type="NCBI Taxonomy" id="679936"/>
    <lineage>
        <taxon>Bacteria</taxon>
        <taxon>Bacillati</taxon>
        <taxon>Bacillota</taxon>
        <taxon>Clostridia</taxon>
        <taxon>Eubacteriales</taxon>
        <taxon>Clostridiales Family XVII. Incertae Sedis</taxon>
        <taxon>Sulfobacillus</taxon>
    </lineage>
</organism>
<dbReference type="InterPro" id="IPR045735">
    <property type="entry name" value="Spore_III_AA_AAA+_ATPase"/>
</dbReference>
<evidence type="ECO:0000259" key="3">
    <source>
        <dbReference type="Pfam" id="PF19568"/>
    </source>
</evidence>
<sequence length="292" mass="32377">MDQLPWQWLPNPWRQALMDLPHELQTSLEEVRFRLGRPVVLYGGHGWQPLVAPKVPERVTQADLNRIVDILADFSLYARLEELRQGFLTLPGGHRVGLAGYAVGEGSQIATLRAVTGLNFRRARAFTDIGLSVMEAVGSPYGSWLLAGPPRSGKTTFLRDLIRLWSNRGLRVVVIDERLEIAGGSQSEGFSFDVGLHTDVLEAWPKLAGISVAIRTLGPDVIAVDEIGSVDELAAVSRARQAGVTVLATVHARDWHDLEMRPEWQPFWSAWDAVIGVSPYEAPRVWWTYAGA</sequence>
<reference evidence="5" key="1">
    <citation type="submission" date="2011-12" db="EMBL/GenBank/DDBJ databases">
        <title>The complete genome of chromosome of Sulfobacillus acidophilus DSM 10332.</title>
        <authorList>
            <person name="Lucas S."/>
            <person name="Han J."/>
            <person name="Lapidus A."/>
            <person name="Bruce D."/>
            <person name="Goodwin L."/>
            <person name="Pitluck S."/>
            <person name="Peters L."/>
            <person name="Kyrpides N."/>
            <person name="Mavromatis K."/>
            <person name="Ivanova N."/>
            <person name="Mikhailova N."/>
            <person name="Chertkov O."/>
            <person name="Saunders E."/>
            <person name="Detter J.C."/>
            <person name="Tapia R."/>
            <person name="Han C."/>
            <person name="Land M."/>
            <person name="Hauser L."/>
            <person name="Markowitz V."/>
            <person name="Cheng J.-F."/>
            <person name="Hugenholtz P."/>
            <person name="Woyke T."/>
            <person name="Wu D."/>
            <person name="Pukall R."/>
            <person name="Gehrich-Schroeter G."/>
            <person name="Schneider S."/>
            <person name="Klenk H.-P."/>
            <person name="Eisen J.A."/>
        </authorList>
    </citation>
    <scope>NUCLEOTIDE SEQUENCE [LARGE SCALE GENOMIC DNA]</scope>
    <source>
        <strain evidence="5">ATCC 700253 / DSM 10332 / NAL</strain>
    </source>
</reference>
<dbReference type="PANTHER" id="PTHR20953">
    <property type="entry name" value="KINASE-RELATED"/>
    <property type="match status" value="1"/>
</dbReference>
<dbReference type="PATRIC" id="fig|679936.5.peg.1674"/>
<evidence type="ECO:0000256" key="2">
    <source>
        <dbReference type="ARBA" id="ARBA00022840"/>
    </source>
</evidence>
<dbReference type="SUPFAM" id="SSF52540">
    <property type="entry name" value="P-loop containing nucleoside triphosphate hydrolases"/>
    <property type="match status" value="1"/>
</dbReference>
<evidence type="ECO:0000313" key="5">
    <source>
        <dbReference type="Proteomes" id="UP000005439"/>
    </source>
</evidence>
<keyword evidence="2" id="KW-0067">ATP-binding</keyword>
<dbReference type="PANTHER" id="PTHR20953:SF3">
    <property type="entry name" value="P-LOOP CONTAINING NUCLEOSIDE TRIPHOSPHATE HYDROLASES SUPERFAMILY PROTEIN"/>
    <property type="match status" value="1"/>
</dbReference>
<keyword evidence="5" id="KW-1185">Reference proteome</keyword>
<dbReference type="STRING" id="679936.Sulac_1606"/>
<dbReference type="EMBL" id="CP003179">
    <property type="protein sequence ID" value="AEW05103.1"/>
    <property type="molecule type" value="Genomic_DNA"/>
</dbReference>
<gene>
    <name evidence="4" type="ordered locus">Sulac_1606</name>
</gene>